<dbReference type="Proteomes" id="UP000033187">
    <property type="component" value="Chromosome 1"/>
</dbReference>
<accession>A0A0D6JD57</accession>
<dbReference type="EMBL" id="LN829119">
    <property type="protein sequence ID" value="CPR17467.1"/>
    <property type="molecule type" value="Genomic_DNA"/>
</dbReference>
<evidence type="ECO:0000313" key="3">
    <source>
        <dbReference type="Proteomes" id="UP000033187"/>
    </source>
</evidence>
<dbReference type="RefSeq" id="WP_046477343.1">
    <property type="nucleotide sequence ID" value="NZ_LN829118.1"/>
</dbReference>
<dbReference type="KEGG" id="fiy:BN1229_v1_1269"/>
<protein>
    <submittedName>
        <fullName evidence="2">Uncharacterized protein</fullName>
    </submittedName>
</protein>
<evidence type="ECO:0000313" key="2">
    <source>
        <dbReference type="EMBL" id="CPR17467.1"/>
    </source>
</evidence>
<dbReference type="KEGG" id="fil:BN1229_v1_1271"/>
<feature type="compositionally biased region" description="Acidic residues" evidence="1">
    <location>
        <begin position="160"/>
        <end position="169"/>
    </location>
</feature>
<dbReference type="AlphaFoldDB" id="A0A0D6JD57"/>
<evidence type="ECO:0000256" key="1">
    <source>
        <dbReference type="SAM" id="MobiDB-lite"/>
    </source>
</evidence>
<sequence length="175" mass="19243">MILNMFNEDFLDTHSELKKELEDMIGFRLNGISVLDLLRAVVEPDSKLAEKIENALADGLAGMEGSKVSQRLERAEQGPQTVEAAIADALNTSPIDEVDPETMAEDQQAIENAKVHAKLEGVLDMQDRAQEGSKTERTGHEDDAWDIDSLTPRAYADVADTSEDEEDELSPTTTI</sequence>
<dbReference type="OrthoDB" id="8112773at2"/>
<keyword evidence="3" id="KW-1185">Reference proteome</keyword>
<gene>
    <name evidence="2" type="ORF">YBN1229_v1_1269</name>
</gene>
<reference evidence="3" key="1">
    <citation type="submission" date="2015-02" db="EMBL/GenBank/DDBJ databases">
        <authorList>
            <person name="Chooi Y.-H."/>
        </authorList>
    </citation>
    <scope>NUCLEOTIDE SEQUENCE [LARGE SCALE GENOMIC DNA]</scope>
    <source>
        <strain evidence="3">strain Y</strain>
    </source>
</reference>
<organism evidence="2 3">
    <name type="scientific">Candidatus Filomicrobium marinum</name>
    <dbReference type="NCBI Taxonomy" id="1608628"/>
    <lineage>
        <taxon>Bacteria</taxon>
        <taxon>Pseudomonadati</taxon>
        <taxon>Pseudomonadota</taxon>
        <taxon>Alphaproteobacteria</taxon>
        <taxon>Hyphomicrobiales</taxon>
        <taxon>Hyphomicrobiaceae</taxon>
        <taxon>Filomicrobium</taxon>
    </lineage>
</organism>
<feature type="region of interest" description="Disordered" evidence="1">
    <location>
        <begin position="126"/>
        <end position="175"/>
    </location>
</feature>
<name>A0A0D6JD57_9HYPH</name>
<proteinExistence type="predicted"/>
<feature type="compositionally biased region" description="Basic and acidic residues" evidence="1">
    <location>
        <begin position="126"/>
        <end position="142"/>
    </location>
</feature>